<dbReference type="SUPFAM" id="SSF52467">
    <property type="entry name" value="DHS-like NAD/FAD-binding domain"/>
    <property type="match status" value="1"/>
</dbReference>
<dbReference type="InterPro" id="IPR012846">
    <property type="entry name" value="Acetolactate_synth_lsu"/>
</dbReference>
<dbReference type="Gene3D" id="3.40.50.970">
    <property type="match status" value="2"/>
</dbReference>
<keyword evidence="11 14" id="KW-0786">Thiamine pyrophosphate</keyword>
<dbReference type="GO" id="GO:0003984">
    <property type="term" value="F:acetolactate synthase activity"/>
    <property type="evidence" value="ECO:0007669"/>
    <property type="project" value="UniProtKB-EC"/>
</dbReference>
<dbReference type="InterPro" id="IPR011766">
    <property type="entry name" value="TPP_enzyme_TPP-bd"/>
</dbReference>
<evidence type="ECO:0000256" key="3">
    <source>
        <dbReference type="ARBA" id="ARBA00007812"/>
    </source>
</evidence>
<keyword evidence="6" id="KW-0285">Flavoprotein</keyword>
<evidence type="ECO:0000259" key="17">
    <source>
        <dbReference type="Pfam" id="PF02776"/>
    </source>
</evidence>
<dbReference type="GO" id="GO:0009099">
    <property type="term" value="P:L-valine biosynthetic process"/>
    <property type="evidence" value="ECO:0007669"/>
    <property type="project" value="UniProtKB-UniPathway"/>
</dbReference>
<keyword evidence="10 14" id="KW-0460">Magnesium</keyword>
<dbReference type="InterPro" id="IPR029061">
    <property type="entry name" value="THDP-binding"/>
</dbReference>
<protein>
    <recommendedName>
        <fullName evidence="4 14">Acetolactate synthase</fullName>
        <ecNumber evidence="4 14">2.2.1.6</ecNumber>
    </recommendedName>
</protein>
<accession>G7WFV4</accession>
<evidence type="ECO:0000256" key="10">
    <source>
        <dbReference type="ARBA" id="ARBA00022842"/>
    </source>
</evidence>
<dbReference type="FunFam" id="3.40.50.970:FF:000016">
    <property type="entry name" value="Acetolactate synthase"/>
    <property type="match status" value="1"/>
</dbReference>
<dbReference type="GO" id="GO:0009097">
    <property type="term" value="P:isoleucine biosynthetic process"/>
    <property type="evidence" value="ECO:0007669"/>
    <property type="project" value="UniProtKB-UniPathway"/>
</dbReference>
<comment type="cofactor">
    <cofactor evidence="14">
        <name>Mg(2+)</name>
        <dbReference type="ChEBI" id="CHEBI:18420"/>
    </cofactor>
    <text evidence="14">Binds 1 Mg(2+) ion per subunit.</text>
</comment>
<name>G7WFV4_DESOD</name>
<dbReference type="EC" id="2.2.1.6" evidence="4 14"/>
<dbReference type="FunFam" id="3.40.50.1220:FF:000008">
    <property type="entry name" value="Acetolactate synthase"/>
    <property type="match status" value="1"/>
</dbReference>
<sequence>MLMTGAEAIIQSLKNEEVDVVFGYPGGSVLTLYDALYQANFRHILTKHEQGAIHAADGYARATGKVGVVIATSGPGATNLVTGIATAYMDSIPLVAITGQVSVPLIGRDSFQEADIRGITTPITKHNYLVKNVEDLPSVLKEAFYIARTGRPGPVVVDIAKDVFAASLDYEYPPEVKLRGYRPVFAGDSEILDKVFQEMKLAKKPLLFVGGGVNLSDSAEELRNLVNRSGFPVISSLMGLGCIPYDHPQYLGMVGMHGTYAANMATTECDLMIGIGVRFDDRVTGLLSEFAPKAKIIHFDIDPAEINKNVLAHIRVIGDLKWSLPELSLKVKDVSGVLQEQVRPWLEKVRNWYQEKPLTYVQGSDSIMPQEVVKKVSDLTQGDAVIVTDVGQHQMWVAQFYGFKNSRSLLTSGGLGTMGYGLPAALGAQCGMPDKAVILFVGDGGVMMNCQELVVLAEHNFPVKVLIFNNQVLGMVAQWQRMFYGARYSHTSLKASATDFVKLAEAMGVAGLRVTKPEELDKVLEQALAIPGPVVVDIRIPEVLDVFPMVPAGACLDEMMLGGTEG</sequence>
<dbReference type="InterPro" id="IPR039368">
    <property type="entry name" value="AHAS_TPP"/>
</dbReference>
<comment type="catalytic activity">
    <reaction evidence="13 14">
        <text>2 pyruvate + H(+) = (2S)-2-acetolactate + CO2</text>
        <dbReference type="Rhea" id="RHEA:25249"/>
        <dbReference type="ChEBI" id="CHEBI:15361"/>
        <dbReference type="ChEBI" id="CHEBI:15378"/>
        <dbReference type="ChEBI" id="CHEBI:16526"/>
        <dbReference type="ChEBI" id="CHEBI:58476"/>
        <dbReference type="EC" id="2.2.1.6"/>
    </reaction>
</comment>
<dbReference type="RefSeq" id="WP_014186276.1">
    <property type="nucleotide sequence ID" value="NC_016584.1"/>
</dbReference>
<comment type="similarity">
    <text evidence="3 14">Belongs to the TPP enzyme family.</text>
</comment>
<evidence type="ECO:0000256" key="14">
    <source>
        <dbReference type="RuleBase" id="RU003591"/>
    </source>
</evidence>
<dbReference type="Pfam" id="PF02775">
    <property type="entry name" value="TPP_enzyme_C"/>
    <property type="match status" value="1"/>
</dbReference>
<comment type="cofactor">
    <cofactor evidence="14">
        <name>thiamine diphosphate</name>
        <dbReference type="ChEBI" id="CHEBI:58937"/>
    </cofactor>
    <text evidence="14">Binds 1 thiamine pyrophosphate per subunit.</text>
</comment>
<evidence type="ECO:0000256" key="12">
    <source>
        <dbReference type="ARBA" id="ARBA00023304"/>
    </source>
</evidence>
<dbReference type="EMBL" id="CP003108">
    <property type="protein sequence ID" value="AET69469.1"/>
    <property type="molecule type" value="Genomic_DNA"/>
</dbReference>
<dbReference type="GO" id="GO:0030976">
    <property type="term" value="F:thiamine pyrophosphate binding"/>
    <property type="evidence" value="ECO:0007669"/>
    <property type="project" value="UniProtKB-UniRule"/>
</dbReference>
<dbReference type="NCBIfam" id="TIGR00118">
    <property type="entry name" value="acolac_lg"/>
    <property type="match status" value="1"/>
</dbReference>
<dbReference type="UniPathway" id="UPA00049">
    <property type="reaction ID" value="UER00059"/>
</dbReference>
<dbReference type="PATRIC" id="fig|768706.3.peg.4076"/>
<evidence type="ECO:0000256" key="4">
    <source>
        <dbReference type="ARBA" id="ARBA00013145"/>
    </source>
</evidence>
<evidence type="ECO:0000313" key="19">
    <source>
        <dbReference type="Proteomes" id="UP000006346"/>
    </source>
</evidence>
<dbReference type="OrthoDB" id="4494979at2"/>
<keyword evidence="12 14" id="KW-0100">Branched-chain amino acid biosynthesis</keyword>
<dbReference type="Proteomes" id="UP000006346">
    <property type="component" value="Chromosome"/>
</dbReference>
<evidence type="ECO:0000256" key="1">
    <source>
        <dbReference type="ARBA" id="ARBA00004974"/>
    </source>
</evidence>
<feature type="domain" description="Thiamine pyrophosphate enzyme central" evidence="15">
    <location>
        <begin position="192"/>
        <end position="327"/>
    </location>
</feature>
<dbReference type="PROSITE" id="PS00187">
    <property type="entry name" value="TPP_ENZYMES"/>
    <property type="match status" value="1"/>
</dbReference>
<dbReference type="GO" id="GO:0000287">
    <property type="term" value="F:magnesium ion binding"/>
    <property type="evidence" value="ECO:0007669"/>
    <property type="project" value="UniProtKB-UniRule"/>
</dbReference>
<dbReference type="InterPro" id="IPR012000">
    <property type="entry name" value="Thiamin_PyroP_enz_cen_dom"/>
</dbReference>
<dbReference type="InterPro" id="IPR029035">
    <property type="entry name" value="DHS-like_NAD/FAD-binding_dom"/>
</dbReference>
<dbReference type="eggNOG" id="COG0028">
    <property type="taxonomic scope" value="Bacteria"/>
</dbReference>
<feature type="domain" description="Thiamine pyrophosphate enzyme TPP-binding" evidence="16">
    <location>
        <begin position="389"/>
        <end position="538"/>
    </location>
</feature>
<keyword evidence="19" id="KW-1185">Reference proteome</keyword>
<keyword evidence="5 14" id="KW-0028">Amino-acid biosynthesis</keyword>
<dbReference type="AlphaFoldDB" id="G7WFV4"/>
<keyword evidence="8 14" id="KW-0479">Metal-binding</keyword>
<gene>
    <name evidence="18" type="ordered locus">Desor_4027</name>
</gene>
<dbReference type="UniPathway" id="UPA00047">
    <property type="reaction ID" value="UER00055"/>
</dbReference>
<evidence type="ECO:0000313" key="18">
    <source>
        <dbReference type="EMBL" id="AET69469.1"/>
    </source>
</evidence>
<evidence type="ECO:0000259" key="15">
    <source>
        <dbReference type="Pfam" id="PF00205"/>
    </source>
</evidence>
<dbReference type="Pfam" id="PF00205">
    <property type="entry name" value="TPP_enzyme_M"/>
    <property type="match status" value="1"/>
</dbReference>
<dbReference type="CDD" id="cd02015">
    <property type="entry name" value="TPP_AHAS"/>
    <property type="match status" value="1"/>
</dbReference>
<reference evidence="19" key="1">
    <citation type="submission" date="2011-11" db="EMBL/GenBank/DDBJ databases">
        <title>Complete sequence of Desulfosporosinus orientis DSM 765.</title>
        <authorList>
            <person name="Lucas S."/>
            <person name="Han J."/>
            <person name="Lapidus A."/>
            <person name="Cheng J.-F."/>
            <person name="Goodwin L."/>
            <person name="Pitluck S."/>
            <person name="Peters L."/>
            <person name="Ovchinnikova G."/>
            <person name="Teshima H."/>
            <person name="Detter J.C."/>
            <person name="Han C."/>
            <person name="Tapia R."/>
            <person name="Land M."/>
            <person name="Hauser L."/>
            <person name="Kyrpides N."/>
            <person name="Ivanova N."/>
            <person name="Pagani I."/>
            <person name="Pester M."/>
            <person name="Spring S."/>
            <person name="Ollivier B."/>
            <person name="Rattei T."/>
            <person name="Klenk H.-P."/>
            <person name="Wagner M."/>
            <person name="Loy A."/>
            <person name="Woyke T."/>
        </authorList>
    </citation>
    <scope>NUCLEOTIDE SEQUENCE [LARGE SCALE GENOMIC DNA]</scope>
    <source>
        <strain evidence="19">ATCC 19365 / DSM 765 / NCIMB 8382 / VKM B-1628</strain>
    </source>
</reference>
<organism evidence="18 19">
    <name type="scientific">Desulfosporosinus orientis (strain ATCC 19365 / DSM 765 / NCIMB 8382 / VKM B-1628 / Singapore I)</name>
    <name type="common">Desulfotomaculum orientis</name>
    <dbReference type="NCBI Taxonomy" id="768706"/>
    <lineage>
        <taxon>Bacteria</taxon>
        <taxon>Bacillati</taxon>
        <taxon>Bacillota</taxon>
        <taxon>Clostridia</taxon>
        <taxon>Eubacteriales</taxon>
        <taxon>Desulfitobacteriaceae</taxon>
        <taxon>Desulfosporosinus</taxon>
    </lineage>
</organism>
<evidence type="ECO:0000256" key="9">
    <source>
        <dbReference type="ARBA" id="ARBA00022827"/>
    </source>
</evidence>
<dbReference type="GO" id="GO:0005948">
    <property type="term" value="C:acetolactate synthase complex"/>
    <property type="evidence" value="ECO:0007669"/>
    <property type="project" value="TreeGrafter"/>
</dbReference>
<comment type="pathway">
    <text evidence="2 14">Amino-acid biosynthesis; L-valine biosynthesis; L-valine from pyruvate: step 1/4.</text>
</comment>
<dbReference type="Pfam" id="PF02776">
    <property type="entry name" value="TPP_enzyme_N"/>
    <property type="match status" value="1"/>
</dbReference>
<comment type="pathway">
    <text evidence="1 14">Amino-acid biosynthesis; L-isoleucine biosynthesis; L-isoleucine from 2-oxobutanoate: step 1/4.</text>
</comment>
<dbReference type="PANTHER" id="PTHR18968:SF13">
    <property type="entry name" value="ACETOLACTATE SYNTHASE CATALYTIC SUBUNIT, MITOCHONDRIAL"/>
    <property type="match status" value="1"/>
</dbReference>
<dbReference type="GO" id="GO:0050660">
    <property type="term" value="F:flavin adenine dinucleotide binding"/>
    <property type="evidence" value="ECO:0007669"/>
    <property type="project" value="InterPro"/>
</dbReference>
<dbReference type="CDD" id="cd07035">
    <property type="entry name" value="TPP_PYR_POX_like"/>
    <property type="match status" value="1"/>
</dbReference>
<evidence type="ECO:0000256" key="7">
    <source>
        <dbReference type="ARBA" id="ARBA00022679"/>
    </source>
</evidence>
<evidence type="ECO:0000256" key="5">
    <source>
        <dbReference type="ARBA" id="ARBA00022605"/>
    </source>
</evidence>
<keyword evidence="9" id="KW-0274">FAD</keyword>
<evidence type="ECO:0000256" key="13">
    <source>
        <dbReference type="ARBA" id="ARBA00048670"/>
    </source>
</evidence>
<dbReference type="FunFam" id="3.40.50.970:FF:000007">
    <property type="entry name" value="Acetolactate synthase"/>
    <property type="match status" value="1"/>
</dbReference>
<dbReference type="STRING" id="768706.Desor_4027"/>
<reference evidence="18 19" key="2">
    <citation type="journal article" date="2012" name="J. Bacteriol.">
        <title>Complete genome sequences of Desulfosporosinus orientis DSM765T, Desulfosporosinus youngiae DSM17734T, Desulfosporosinus meridiei DSM13257T, and Desulfosporosinus acidiphilus DSM22704T.</title>
        <authorList>
            <person name="Pester M."/>
            <person name="Brambilla E."/>
            <person name="Alazard D."/>
            <person name="Rattei T."/>
            <person name="Weinmaier T."/>
            <person name="Han J."/>
            <person name="Lucas S."/>
            <person name="Lapidus A."/>
            <person name="Cheng J.F."/>
            <person name="Goodwin L."/>
            <person name="Pitluck S."/>
            <person name="Peters L."/>
            <person name="Ovchinnikova G."/>
            <person name="Teshima H."/>
            <person name="Detter J.C."/>
            <person name="Han C.S."/>
            <person name="Tapia R."/>
            <person name="Land M.L."/>
            <person name="Hauser L."/>
            <person name="Kyrpides N.C."/>
            <person name="Ivanova N.N."/>
            <person name="Pagani I."/>
            <person name="Huntmann M."/>
            <person name="Wei C.L."/>
            <person name="Davenport K.W."/>
            <person name="Daligault H."/>
            <person name="Chain P.S."/>
            <person name="Chen A."/>
            <person name="Mavromatis K."/>
            <person name="Markowitz V."/>
            <person name="Szeto E."/>
            <person name="Mikhailova N."/>
            <person name="Pati A."/>
            <person name="Wagner M."/>
            <person name="Woyke T."/>
            <person name="Ollivier B."/>
            <person name="Klenk H.P."/>
            <person name="Spring S."/>
            <person name="Loy A."/>
        </authorList>
    </citation>
    <scope>NUCLEOTIDE SEQUENCE [LARGE SCALE GENOMIC DNA]</scope>
    <source>
        <strain evidence="19">ATCC 19365 / DSM 765 / NCIMB 8382 / VKM B-1628</strain>
    </source>
</reference>
<keyword evidence="7 14" id="KW-0808">Transferase</keyword>
<dbReference type="SUPFAM" id="SSF52518">
    <property type="entry name" value="Thiamin diphosphate-binding fold (THDP-binding)"/>
    <property type="match status" value="2"/>
</dbReference>
<dbReference type="HOGENOM" id="CLU_013748_1_2_9"/>
<evidence type="ECO:0000256" key="11">
    <source>
        <dbReference type="ARBA" id="ARBA00023052"/>
    </source>
</evidence>
<dbReference type="KEGG" id="dor:Desor_4027"/>
<evidence type="ECO:0000256" key="8">
    <source>
        <dbReference type="ARBA" id="ARBA00022723"/>
    </source>
</evidence>
<evidence type="ECO:0000256" key="6">
    <source>
        <dbReference type="ARBA" id="ARBA00022630"/>
    </source>
</evidence>
<evidence type="ECO:0000256" key="2">
    <source>
        <dbReference type="ARBA" id="ARBA00005025"/>
    </source>
</evidence>
<dbReference type="PANTHER" id="PTHR18968">
    <property type="entry name" value="THIAMINE PYROPHOSPHATE ENZYMES"/>
    <property type="match status" value="1"/>
</dbReference>
<feature type="domain" description="Thiamine pyrophosphate enzyme N-terminal TPP-binding" evidence="17">
    <location>
        <begin position="3"/>
        <end position="116"/>
    </location>
</feature>
<dbReference type="InterPro" id="IPR045229">
    <property type="entry name" value="TPP_enz"/>
</dbReference>
<dbReference type="InterPro" id="IPR000399">
    <property type="entry name" value="TPP-bd_CS"/>
</dbReference>
<evidence type="ECO:0000259" key="16">
    <source>
        <dbReference type="Pfam" id="PF02775"/>
    </source>
</evidence>
<dbReference type="Gene3D" id="3.40.50.1220">
    <property type="entry name" value="TPP-binding domain"/>
    <property type="match status" value="1"/>
</dbReference>
<dbReference type="InterPro" id="IPR012001">
    <property type="entry name" value="Thiamin_PyroP_enz_TPP-bd_dom"/>
</dbReference>
<proteinExistence type="inferred from homology"/>